<evidence type="ECO:0000256" key="7">
    <source>
        <dbReference type="HAMAP-Rule" id="MF_02090"/>
    </source>
</evidence>
<dbReference type="PANTHER" id="PTHR23090:SF9">
    <property type="entry name" value="GLUTAMINE-DEPENDENT NAD(+) SYNTHETASE"/>
    <property type="match status" value="1"/>
</dbReference>
<feature type="active site" description="Nucleophile; for glutaminase activity" evidence="7">
    <location>
        <position position="166"/>
    </location>
</feature>
<feature type="binding site" evidence="7">
    <location>
        <position position="639"/>
    </location>
    <ligand>
        <name>deamido-NAD(+)</name>
        <dbReference type="ChEBI" id="CHEBI:58437"/>
        <note>ligand shared between two neighboring subunits</note>
    </ligand>
</feature>
<evidence type="ECO:0000256" key="8">
    <source>
        <dbReference type="PIRNR" id="PIRNR006630"/>
    </source>
</evidence>
<dbReference type="CDD" id="cd00553">
    <property type="entry name" value="NAD_synthase"/>
    <property type="match status" value="1"/>
</dbReference>
<dbReference type="PANTHER" id="PTHR23090">
    <property type="entry name" value="NH 3 /GLUTAMINE-DEPENDENT NAD + SYNTHETASE"/>
    <property type="match status" value="1"/>
</dbReference>
<organism evidence="10 11">
    <name type="scientific">Pseudaeromonas paramecii</name>
    <dbReference type="NCBI Taxonomy" id="2138166"/>
    <lineage>
        <taxon>Bacteria</taxon>
        <taxon>Pseudomonadati</taxon>
        <taxon>Pseudomonadota</taxon>
        <taxon>Gammaproteobacteria</taxon>
        <taxon>Aeromonadales</taxon>
        <taxon>Aeromonadaceae</taxon>
        <taxon>Pseudaeromonas</taxon>
    </lineage>
</organism>
<dbReference type="CDD" id="cd07570">
    <property type="entry name" value="GAT_Gln-NAD-synth"/>
    <property type="match status" value="1"/>
</dbReference>
<dbReference type="EMBL" id="BAABFC010000001">
    <property type="protein sequence ID" value="GAA4492211.1"/>
    <property type="molecule type" value="Genomic_DNA"/>
</dbReference>
<evidence type="ECO:0000313" key="10">
    <source>
        <dbReference type="EMBL" id="GAA4492211.1"/>
    </source>
</evidence>
<feature type="active site" description="For glutaminase activity" evidence="7">
    <location>
        <position position="114"/>
    </location>
</feature>
<dbReference type="Pfam" id="PF02540">
    <property type="entry name" value="NAD_synthase"/>
    <property type="match status" value="1"/>
</dbReference>
<dbReference type="InterPro" id="IPR014729">
    <property type="entry name" value="Rossmann-like_a/b/a_fold"/>
</dbReference>
<keyword evidence="11" id="KW-1185">Reference proteome</keyword>
<evidence type="ECO:0000256" key="2">
    <source>
        <dbReference type="ARBA" id="ARBA00007145"/>
    </source>
</evidence>
<proteinExistence type="inferred from homology"/>
<keyword evidence="5 7" id="KW-0067">ATP-binding</keyword>
<dbReference type="PROSITE" id="PS50263">
    <property type="entry name" value="CN_HYDROLASE"/>
    <property type="match status" value="1"/>
</dbReference>
<feature type="binding site" evidence="7">
    <location>
        <position position="199"/>
    </location>
    <ligand>
        <name>L-glutamine</name>
        <dbReference type="ChEBI" id="CHEBI:58359"/>
    </ligand>
</feature>
<dbReference type="SUPFAM" id="SSF56317">
    <property type="entry name" value="Carbon-nitrogen hydrolase"/>
    <property type="match status" value="1"/>
</dbReference>
<dbReference type="Proteomes" id="UP001501321">
    <property type="component" value="Unassembled WGS sequence"/>
</dbReference>
<comment type="catalytic activity">
    <reaction evidence="7 8">
        <text>deamido-NAD(+) + L-glutamine + ATP + H2O = L-glutamate + AMP + diphosphate + NAD(+) + H(+)</text>
        <dbReference type="Rhea" id="RHEA:24384"/>
        <dbReference type="ChEBI" id="CHEBI:15377"/>
        <dbReference type="ChEBI" id="CHEBI:15378"/>
        <dbReference type="ChEBI" id="CHEBI:29985"/>
        <dbReference type="ChEBI" id="CHEBI:30616"/>
        <dbReference type="ChEBI" id="CHEBI:33019"/>
        <dbReference type="ChEBI" id="CHEBI:57540"/>
        <dbReference type="ChEBI" id="CHEBI:58359"/>
        <dbReference type="ChEBI" id="CHEBI:58437"/>
        <dbReference type="ChEBI" id="CHEBI:456215"/>
        <dbReference type="EC" id="6.3.5.1"/>
    </reaction>
</comment>
<reference evidence="11" key="1">
    <citation type="journal article" date="2019" name="Int. J. Syst. Evol. Microbiol.">
        <title>The Global Catalogue of Microorganisms (GCM) 10K type strain sequencing project: providing services to taxonomists for standard genome sequencing and annotation.</title>
        <authorList>
            <consortium name="The Broad Institute Genomics Platform"/>
            <consortium name="The Broad Institute Genome Sequencing Center for Infectious Disease"/>
            <person name="Wu L."/>
            <person name="Ma J."/>
        </authorList>
    </citation>
    <scope>NUCLEOTIDE SEQUENCE [LARGE SCALE GENOMIC DNA]</scope>
    <source>
        <strain evidence="11">JCM 32226</strain>
    </source>
</reference>
<evidence type="ECO:0000259" key="9">
    <source>
        <dbReference type="PROSITE" id="PS50263"/>
    </source>
</evidence>
<gene>
    <name evidence="7 10" type="primary">nadE</name>
    <name evidence="10" type="ORF">GCM10023095_00270</name>
</gene>
<feature type="binding site" evidence="7">
    <location>
        <position position="496"/>
    </location>
    <ligand>
        <name>ATP</name>
        <dbReference type="ChEBI" id="CHEBI:30616"/>
    </ligand>
</feature>
<comment type="function">
    <text evidence="7">Catalyzes the ATP-dependent amidation of deamido-NAD to form NAD. Uses L-glutamine as a nitrogen source.</text>
</comment>
<dbReference type="Gene3D" id="3.60.110.10">
    <property type="entry name" value="Carbon-nitrogen hydrolase"/>
    <property type="match status" value="1"/>
</dbReference>
<dbReference type="InterPro" id="IPR003010">
    <property type="entry name" value="C-N_Hydrolase"/>
</dbReference>
<sequence>MRHTLTLATACINTTPLDIDGNLGLMREAIAEAKAQQADLLLMPELSLTGYGCEDMFFAADWLEGVPEDLLTLSRSVPDQMLVAVGFPLLISGGQLYNAVALLASNRILGVVCKQHLARNGIHYEPRWFTPWPAGQVVQLTLAGQRVPVGDLVFDVQGVRLGFEICEDSWVAARPGRKLYERQVDVILNPSASHFALGKQQARRHFVLEGSRACGAVYAYTNLLGCEAGRAVYDGDAMIASNGELVLATDRLSFAPWQVHSACVDLAVNRAQRLLSSQAMQPACDEANGIHQVDFAWAPERHLQPLSQACQVAVEDAHEVACRAVALGLWDWQRKTYTGGYALSLSGGADSALCGALVYFAQVQALLSLGEAAYAATLARGRIQVPARAAGQTELDWLNQVVMPQVLCTVYQGSDFSGSVTRSAAAGLAAAVGAAHYDWSISELVAGYLKLINDLTPDDPLNWQRDDLALQNIQARVRAPGVWLLANRYNKLLIATSNLSEASVGYCTMDGDTSGVLSPIGGISKSRVLEINRYILEQGIPLQDGQALGLDRLRLPAMAAIVHQAPTAELRPVEQTDEGDLMPFVVLDTIRRISQTRHVTPKGVLQILLRTPSMQAHGVGQLAAWIERYYGLYCRNQWKRERIAVSFHIESDSADPKTYRRFPVLSSQLKRELAQMRAFADSLAGER</sequence>
<evidence type="ECO:0000256" key="3">
    <source>
        <dbReference type="ARBA" id="ARBA00022598"/>
    </source>
</evidence>
<dbReference type="Pfam" id="PF00795">
    <property type="entry name" value="CN_hydrolase"/>
    <property type="match status" value="1"/>
</dbReference>
<evidence type="ECO:0000256" key="6">
    <source>
        <dbReference type="ARBA" id="ARBA00023027"/>
    </source>
</evidence>
<evidence type="ECO:0000256" key="4">
    <source>
        <dbReference type="ARBA" id="ARBA00022741"/>
    </source>
</evidence>
<comment type="similarity">
    <text evidence="2 7 8">In the C-terminal section; belongs to the NAD synthetase family.</text>
</comment>
<feature type="domain" description="CN hydrolase" evidence="9">
    <location>
        <begin position="5"/>
        <end position="266"/>
    </location>
</feature>
<keyword evidence="4 7" id="KW-0547">Nucleotide-binding</keyword>
<feature type="binding site" evidence="7">
    <location>
        <position position="472"/>
    </location>
    <ligand>
        <name>deamido-NAD(+)</name>
        <dbReference type="ChEBI" id="CHEBI:58437"/>
        <note>ligand shared between two neighboring subunits</note>
    </ligand>
</feature>
<comment type="caution">
    <text evidence="10">The sequence shown here is derived from an EMBL/GenBank/DDBJ whole genome shotgun (WGS) entry which is preliminary data.</text>
</comment>
<feature type="binding site" evidence="7">
    <location>
        <position position="193"/>
    </location>
    <ligand>
        <name>L-glutamine</name>
        <dbReference type="ChEBI" id="CHEBI:58359"/>
    </ligand>
</feature>
<evidence type="ECO:0000256" key="5">
    <source>
        <dbReference type="ARBA" id="ARBA00022840"/>
    </source>
</evidence>
<protein>
    <recommendedName>
        <fullName evidence="7 8">Glutamine-dependent NAD(+) synthetase</fullName>
        <ecNumber evidence="7 8">6.3.5.1</ecNumber>
    </recommendedName>
    <alternativeName>
        <fullName evidence="7 8">NAD(+) synthase [glutamine-hydrolyzing]</fullName>
    </alternativeName>
</protein>
<keyword evidence="3 7" id="KW-0436">Ligase</keyword>
<evidence type="ECO:0000313" key="11">
    <source>
        <dbReference type="Proteomes" id="UP001501321"/>
    </source>
</evidence>
<accession>A0ABP8PTP6</accession>
<dbReference type="RefSeq" id="WP_345008828.1">
    <property type="nucleotide sequence ID" value="NZ_BAABFC010000001.1"/>
</dbReference>
<comment type="pathway">
    <text evidence="1 7 8">Cofactor biosynthesis; NAD(+) biosynthesis; NAD(+) from deamido-NAD(+) (L-Gln route): step 1/1.</text>
</comment>
<keyword evidence="6 7" id="KW-0520">NAD</keyword>
<dbReference type="InterPro" id="IPR022310">
    <property type="entry name" value="NAD/GMP_synthase"/>
</dbReference>
<dbReference type="SUPFAM" id="SSF52402">
    <property type="entry name" value="Adenine nucleotide alpha hydrolases-like"/>
    <property type="match status" value="1"/>
</dbReference>
<evidence type="ECO:0000256" key="1">
    <source>
        <dbReference type="ARBA" id="ARBA00005188"/>
    </source>
</evidence>
<name>A0ABP8PTP6_9GAMM</name>
<dbReference type="Gene3D" id="3.40.50.620">
    <property type="entry name" value="HUPs"/>
    <property type="match status" value="1"/>
</dbReference>
<comment type="caution">
    <text evidence="7">Lacks conserved residue(s) required for the propagation of feature annotation.</text>
</comment>
<dbReference type="EC" id="6.3.5.1" evidence="7 8"/>
<dbReference type="PIRSF" id="PIRSF006630">
    <property type="entry name" value="NADS_GAT"/>
    <property type="match status" value="1"/>
</dbReference>
<feature type="binding site" evidence="7">
    <location>
        <position position="501"/>
    </location>
    <ligand>
        <name>deamido-NAD(+)</name>
        <dbReference type="ChEBI" id="CHEBI:58437"/>
        <note>ligand shared between two neighboring subunits</note>
    </ligand>
</feature>
<feature type="active site" description="Proton acceptor; for glutaminase activity" evidence="7">
    <location>
        <position position="45"/>
    </location>
</feature>
<dbReference type="InterPro" id="IPR036526">
    <property type="entry name" value="C-N_Hydrolase_sf"/>
</dbReference>
<dbReference type="HAMAP" id="MF_02090">
    <property type="entry name" value="NadE_glutamine_dep"/>
    <property type="match status" value="1"/>
</dbReference>
<dbReference type="InterPro" id="IPR003694">
    <property type="entry name" value="NAD_synthase"/>
</dbReference>
<dbReference type="InterPro" id="IPR014445">
    <property type="entry name" value="Gln-dep_NAD_synthase"/>
</dbReference>